<comment type="caution">
    <text evidence="1">The sequence shown here is derived from an EMBL/GenBank/DDBJ whole genome shotgun (WGS) entry which is preliminary data.</text>
</comment>
<sequence>MRKIHMPGASAFVALMLIACLAVSCIKNDIPYARIVPVFTAFEVEHQMRAAQIDSATRSITVTLDEYADIYNVSVTDYALSTGELTDPASLSGTIDLSSPYVVTTQLYQTYDWTITAVQDIERRFAIEDQIGASDIDAAAHTVKAMYPSTKDITAVHVTDIKLAGPEAVMTPDLNGQTVDFSEPVSVTVTEFGRQTVWTITVESTDLVVSINAVDAWTQVAWVYASVQEGREVTFNYRPSGQEQWSAAPASWVAVDGGALTCCLRHLSPLTTYEVQAVSGDDKSLVTTFYTGDNPQVPNNMFDDWWKSGKVWNPWLESGEPWWDTGNKGATILGESNTVPTDDTCDGYGQAAKLMSRFVGIGPLGKFAAGNIYAGVFVRVEGTNGVLNMGRPFTARPTRLHGYFKYEGGLINRTSSDFKDMAGQPDQCIIWVALIDADGPYEIRTSPSNRRLFDRNDPMVIAYGEMKQQEDVADYREFYVDFEYTSTSRVPKYILITASASWLGDYFTGCDQATMWLDNVELVYDYED</sequence>
<dbReference type="AlphaFoldDB" id="A0A4Q0U8R9"/>
<reference evidence="1" key="1">
    <citation type="journal article" date="2021" name="PeerJ">
        <title>Extensive microbial diversity within the chicken gut microbiome revealed by metagenomics and culture.</title>
        <authorList>
            <person name="Gilroy R."/>
            <person name="Ravi A."/>
            <person name="Getino M."/>
            <person name="Pursley I."/>
            <person name="Horton D.L."/>
            <person name="Alikhan N.F."/>
            <person name="Baker D."/>
            <person name="Gharbi K."/>
            <person name="Hall N."/>
            <person name="Watson M."/>
            <person name="Adriaenssens E.M."/>
            <person name="Foster-Nyarko E."/>
            <person name="Jarju S."/>
            <person name="Secka A."/>
            <person name="Antonio M."/>
            <person name="Oren A."/>
            <person name="Chaudhuri R.R."/>
            <person name="La Ragione R."/>
            <person name="Hildebrand F."/>
            <person name="Pallen M.J."/>
        </authorList>
    </citation>
    <scope>NUCLEOTIDE SEQUENCE</scope>
    <source>
        <strain evidence="1">4100</strain>
    </source>
</reference>
<reference evidence="1" key="2">
    <citation type="submission" date="2021-09" db="EMBL/GenBank/DDBJ databases">
        <authorList>
            <person name="Gilroy R."/>
        </authorList>
    </citation>
    <scope>NUCLEOTIDE SEQUENCE</scope>
    <source>
        <strain evidence="1">4100</strain>
    </source>
</reference>
<gene>
    <name evidence="1" type="ORF">K8V47_05405</name>
</gene>
<dbReference type="Gene3D" id="2.60.40.2340">
    <property type="match status" value="1"/>
</dbReference>
<dbReference type="PROSITE" id="PS51257">
    <property type="entry name" value="PROKAR_LIPOPROTEIN"/>
    <property type="match status" value="1"/>
</dbReference>
<dbReference type="EMBL" id="DYXT01000028">
    <property type="protein sequence ID" value="HJE39177.1"/>
    <property type="molecule type" value="Genomic_DNA"/>
</dbReference>
<dbReference type="Proteomes" id="UP000711407">
    <property type="component" value="Unassembled WGS sequence"/>
</dbReference>
<organism evidence="1 2">
    <name type="scientific">Candidatus Amulumruptor caecigallinarius</name>
    <dbReference type="NCBI Taxonomy" id="2109911"/>
    <lineage>
        <taxon>Bacteria</taxon>
        <taxon>Pseudomonadati</taxon>
        <taxon>Bacteroidota</taxon>
        <taxon>Bacteroidia</taxon>
        <taxon>Bacteroidales</taxon>
        <taxon>Muribaculaceae</taxon>
        <taxon>Candidatus Amulumruptor</taxon>
    </lineage>
</organism>
<name>A0A4Q0U8R9_9BACT</name>
<dbReference type="Pfam" id="PF13201">
    <property type="entry name" value="PCMD"/>
    <property type="match status" value="1"/>
</dbReference>
<dbReference type="Gene3D" id="2.60.120.890">
    <property type="entry name" value="BT2081, beta-jelly-roll domain"/>
    <property type="match status" value="1"/>
</dbReference>
<evidence type="ECO:0000313" key="2">
    <source>
        <dbReference type="Proteomes" id="UP000711407"/>
    </source>
</evidence>
<dbReference type="InterPro" id="IPR038653">
    <property type="entry name" value="Put_CMD_sf"/>
</dbReference>
<protein>
    <submittedName>
        <fullName evidence="1">PCMD domain-containing protein</fullName>
    </submittedName>
</protein>
<evidence type="ECO:0000313" key="1">
    <source>
        <dbReference type="EMBL" id="HJE39177.1"/>
    </source>
</evidence>
<accession>A0A4Q0U8R9</accession>
<proteinExistence type="predicted"/>
<dbReference type="InterPro" id="IPR025112">
    <property type="entry name" value="PCMD"/>
</dbReference>